<proteinExistence type="inferred from homology"/>
<evidence type="ECO:0000256" key="9">
    <source>
        <dbReference type="ARBA" id="ARBA00023139"/>
    </source>
</evidence>
<evidence type="ECO:0000256" key="7">
    <source>
        <dbReference type="ARBA" id="ARBA00022927"/>
    </source>
</evidence>
<keyword evidence="12 13" id="KW-0449">Lipoprotein</keyword>
<evidence type="ECO:0000256" key="3">
    <source>
        <dbReference type="ARBA" id="ARBA00011245"/>
    </source>
</evidence>
<dbReference type="PROSITE" id="PS51257">
    <property type="entry name" value="PROKAR_LIPOPROTEIN"/>
    <property type="match status" value="1"/>
</dbReference>
<evidence type="ECO:0000313" key="15">
    <source>
        <dbReference type="Proteomes" id="UP000633814"/>
    </source>
</evidence>
<evidence type="ECO:0000256" key="2">
    <source>
        <dbReference type="ARBA" id="ARBA00009696"/>
    </source>
</evidence>
<keyword evidence="5 13" id="KW-0813">Transport</keyword>
<dbReference type="InterPro" id="IPR004565">
    <property type="entry name" value="OM_lipoprot_LolB"/>
</dbReference>
<dbReference type="EMBL" id="JAEINI020000001">
    <property type="protein sequence ID" value="MCB5225603.1"/>
    <property type="molecule type" value="Genomic_DNA"/>
</dbReference>
<dbReference type="Proteomes" id="UP000633814">
    <property type="component" value="Unassembled WGS sequence"/>
</dbReference>
<keyword evidence="8 13" id="KW-0472">Membrane</keyword>
<keyword evidence="15" id="KW-1185">Reference proteome</keyword>
<evidence type="ECO:0000313" key="14">
    <source>
        <dbReference type="EMBL" id="MCB5225603.1"/>
    </source>
</evidence>
<dbReference type="SUPFAM" id="SSF89392">
    <property type="entry name" value="Prokaryotic lipoproteins and lipoprotein localization factors"/>
    <property type="match status" value="1"/>
</dbReference>
<dbReference type="NCBIfam" id="TIGR00548">
    <property type="entry name" value="lolB"/>
    <property type="match status" value="1"/>
</dbReference>
<comment type="similarity">
    <text evidence="2 13">Belongs to the LolB family.</text>
</comment>
<evidence type="ECO:0000256" key="5">
    <source>
        <dbReference type="ARBA" id="ARBA00022448"/>
    </source>
</evidence>
<keyword evidence="11 13" id="KW-0998">Cell outer membrane</keyword>
<evidence type="ECO:0000256" key="1">
    <source>
        <dbReference type="ARBA" id="ARBA00004459"/>
    </source>
</evidence>
<keyword evidence="9 13" id="KW-0564">Palmitate</keyword>
<sequence>MSLPNSRWSMLVFVALLSACGLKPKVPPAEPVMNAAARQQQLNAMQSFTVQASMGIKAPNESISGNLRWQQMNANDFQARLANMLGISLFELTQQTNFSELLVKGERYQAADASSLLWQLAGWSIPLHDMPLWLRGLPGASATELQYDAAGRLTRFTLQDSTGIRWQLTYRSFFADALSLPKQLELSSDDTHIRLVIRSWQP</sequence>
<dbReference type="CDD" id="cd16326">
    <property type="entry name" value="LolB"/>
    <property type="match status" value="1"/>
</dbReference>
<dbReference type="RefSeq" id="WP_226749691.1">
    <property type="nucleotide sequence ID" value="NZ_JAEINI020000001.1"/>
</dbReference>
<evidence type="ECO:0000256" key="12">
    <source>
        <dbReference type="ARBA" id="ARBA00023288"/>
    </source>
</evidence>
<organism evidence="14 15">
    <name type="scientific">Alishewanella maricola</name>
    <dbReference type="NCBI Taxonomy" id="2795740"/>
    <lineage>
        <taxon>Bacteria</taxon>
        <taxon>Pseudomonadati</taxon>
        <taxon>Pseudomonadota</taxon>
        <taxon>Gammaproteobacteria</taxon>
        <taxon>Alteromonadales</taxon>
        <taxon>Alteromonadaceae</taxon>
        <taxon>Alishewanella</taxon>
    </lineage>
</organism>
<accession>A0ABS8BZW3</accession>
<dbReference type="InterPro" id="IPR029046">
    <property type="entry name" value="LolA/LolB/LppX"/>
</dbReference>
<name>A0ABS8BZW3_9ALTE</name>
<keyword evidence="6 13" id="KW-0732">Signal</keyword>
<evidence type="ECO:0000256" key="10">
    <source>
        <dbReference type="ARBA" id="ARBA00023186"/>
    </source>
</evidence>
<evidence type="ECO:0000256" key="8">
    <source>
        <dbReference type="ARBA" id="ARBA00023136"/>
    </source>
</evidence>
<comment type="subcellular location">
    <subcellularLocation>
        <location evidence="1 13">Cell outer membrane</location>
        <topology evidence="1 13">Lipid-anchor</topology>
    </subcellularLocation>
</comment>
<dbReference type="HAMAP" id="MF_00233">
    <property type="entry name" value="LolB"/>
    <property type="match status" value="1"/>
</dbReference>
<comment type="caution">
    <text evidence="14">The sequence shown here is derived from an EMBL/GenBank/DDBJ whole genome shotgun (WGS) entry which is preliminary data.</text>
</comment>
<evidence type="ECO:0000256" key="4">
    <source>
        <dbReference type="ARBA" id="ARBA00016202"/>
    </source>
</evidence>
<dbReference type="Gene3D" id="2.50.20.10">
    <property type="entry name" value="Lipoprotein localisation LolA/LolB/LppX"/>
    <property type="match status" value="1"/>
</dbReference>
<gene>
    <name evidence="13 14" type="primary">lolB</name>
    <name evidence="14" type="ORF">JAO78_002085</name>
</gene>
<evidence type="ECO:0000256" key="13">
    <source>
        <dbReference type="HAMAP-Rule" id="MF_00233"/>
    </source>
</evidence>
<keyword evidence="10 13" id="KW-0143">Chaperone</keyword>
<evidence type="ECO:0000256" key="6">
    <source>
        <dbReference type="ARBA" id="ARBA00022729"/>
    </source>
</evidence>
<comment type="function">
    <text evidence="13">Plays a critical role in the incorporation of lipoproteins in the outer membrane after they are released by the LolA protein.</text>
</comment>
<comment type="subunit">
    <text evidence="3 13">Monomer.</text>
</comment>
<dbReference type="Pfam" id="PF03550">
    <property type="entry name" value="LolB"/>
    <property type="match status" value="1"/>
</dbReference>
<evidence type="ECO:0000256" key="11">
    <source>
        <dbReference type="ARBA" id="ARBA00023237"/>
    </source>
</evidence>
<reference evidence="14 15" key="1">
    <citation type="submission" date="2021-10" db="EMBL/GenBank/DDBJ databases">
        <title>Alishewanella koreense sp. nov. isolated from seawater of southwestern coast in South Korea and the proposal for the reclassification of Rheinheimera perlucida and Rheinheimera tuosuensis as Arsukibacterium perlucida and Arsukibacterium tuosuensis.</title>
        <authorList>
            <person name="Kim K.H."/>
            <person name="Ruan W."/>
            <person name="Kim K.R."/>
            <person name="Baek J.H."/>
            <person name="Jeon C.O."/>
        </authorList>
    </citation>
    <scope>NUCLEOTIDE SEQUENCE [LARGE SCALE GENOMIC DNA]</scope>
    <source>
        <strain evidence="14 15">16-MA</strain>
    </source>
</reference>
<protein>
    <recommendedName>
        <fullName evidence="4 13">Outer-membrane lipoprotein LolB</fullName>
    </recommendedName>
</protein>
<keyword evidence="7 13" id="KW-0653">Protein transport</keyword>